<reference evidence="2" key="1">
    <citation type="journal article" date="2015" name="Nature">
        <title>Complex archaea that bridge the gap between prokaryotes and eukaryotes.</title>
        <authorList>
            <person name="Spang A."/>
            <person name="Saw J.H."/>
            <person name="Jorgensen S.L."/>
            <person name="Zaremba-Niedzwiedzka K."/>
            <person name="Martijn J."/>
            <person name="Lind A.E."/>
            <person name="van Eijk R."/>
            <person name="Schleper C."/>
            <person name="Guy L."/>
            <person name="Ettema T.J."/>
        </authorList>
    </citation>
    <scope>NUCLEOTIDE SEQUENCE</scope>
</reference>
<sequence length="43" mass="5204">MFTIIFQIVCMVIMSISIIIIFRCAYETNKMANEMKRKREEEE</sequence>
<feature type="transmembrane region" description="Helical" evidence="1">
    <location>
        <begin position="6"/>
        <end position="26"/>
    </location>
</feature>
<evidence type="ECO:0000256" key="1">
    <source>
        <dbReference type="SAM" id="Phobius"/>
    </source>
</evidence>
<keyword evidence="1" id="KW-1133">Transmembrane helix</keyword>
<comment type="caution">
    <text evidence="2">The sequence shown here is derived from an EMBL/GenBank/DDBJ whole genome shotgun (WGS) entry which is preliminary data.</text>
</comment>
<organism evidence="2">
    <name type="scientific">marine sediment metagenome</name>
    <dbReference type="NCBI Taxonomy" id="412755"/>
    <lineage>
        <taxon>unclassified sequences</taxon>
        <taxon>metagenomes</taxon>
        <taxon>ecological metagenomes</taxon>
    </lineage>
</organism>
<accession>A0A0F9W7F9</accession>
<proteinExistence type="predicted"/>
<protein>
    <submittedName>
        <fullName evidence="2">Uncharacterized protein</fullName>
    </submittedName>
</protein>
<evidence type="ECO:0000313" key="2">
    <source>
        <dbReference type="EMBL" id="KKN73978.1"/>
    </source>
</evidence>
<dbReference type="AlphaFoldDB" id="A0A0F9W7F9"/>
<gene>
    <name evidence="2" type="ORF">LCGC14_0395440</name>
</gene>
<keyword evidence="1" id="KW-0812">Transmembrane</keyword>
<dbReference type="EMBL" id="LAZR01000334">
    <property type="protein sequence ID" value="KKN73978.1"/>
    <property type="molecule type" value="Genomic_DNA"/>
</dbReference>
<name>A0A0F9W7F9_9ZZZZ</name>
<keyword evidence="1" id="KW-0472">Membrane</keyword>